<accession>A0A8S1EXF6</accession>
<comment type="caution">
    <text evidence="10">The sequence shown here is derived from an EMBL/GenBank/DDBJ whole genome shotgun (WGS) entry which is preliminary data.</text>
</comment>
<keyword evidence="2 8" id="KW-0964">Secreted</keyword>
<keyword evidence="5 8" id="KW-0106">Calcium</keyword>
<feature type="disulfide bond" evidence="6">
    <location>
        <begin position="60"/>
        <end position="127"/>
    </location>
</feature>
<dbReference type="GO" id="GO:0050482">
    <property type="term" value="P:arachidonate secretion"/>
    <property type="evidence" value="ECO:0007669"/>
    <property type="project" value="InterPro"/>
</dbReference>
<keyword evidence="8" id="KW-0732">Signal</keyword>
<comment type="cofactor">
    <cofactor evidence="5">
        <name>Ca(2+)</name>
        <dbReference type="ChEBI" id="CHEBI:29108"/>
    </cofactor>
    <text evidence="5">Binds 1 Ca(2+) ion per subunit.</text>
</comment>
<dbReference type="PROSITE" id="PS00118">
    <property type="entry name" value="PA2_HIS"/>
    <property type="match status" value="1"/>
</dbReference>
<dbReference type="CDD" id="cd00125">
    <property type="entry name" value="PLA2c"/>
    <property type="match status" value="1"/>
</dbReference>
<evidence type="ECO:0000256" key="5">
    <source>
        <dbReference type="PIRSR" id="PIRSR601211-2"/>
    </source>
</evidence>
<name>A0A8S1EXF6_9PELO</name>
<gene>
    <name evidence="10" type="ORF">CBOVIS_LOCUS7031</name>
</gene>
<dbReference type="GO" id="GO:0004623">
    <property type="term" value="F:phospholipase A2 activity"/>
    <property type="evidence" value="ECO:0007669"/>
    <property type="project" value="UniProtKB-EC"/>
</dbReference>
<reference evidence="10 11" key="1">
    <citation type="submission" date="2020-04" db="EMBL/GenBank/DDBJ databases">
        <authorList>
            <person name="Laetsch R D."/>
            <person name="Stevens L."/>
            <person name="Kumar S."/>
            <person name="Blaxter L. M."/>
        </authorList>
    </citation>
    <scope>NUCLEOTIDE SEQUENCE [LARGE SCALE GENOMIC DNA]</scope>
</reference>
<dbReference type="InterPro" id="IPR036444">
    <property type="entry name" value="PLipase_A2_dom_sf"/>
</dbReference>
<dbReference type="GO" id="GO:0005576">
    <property type="term" value="C:extracellular region"/>
    <property type="evidence" value="ECO:0007669"/>
    <property type="project" value="UniProtKB-SubCell"/>
</dbReference>
<evidence type="ECO:0000256" key="8">
    <source>
        <dbReference type="RuleBase" id="RU361236"/>
    </source>
</evidence>
<comment type="subcellular location">
    <subcellularLocation>
        <location evidence="1 8">Secreted</location>
    </subcellularLocation>
</comment>
<keyword evidence="3 6" id="KW-1015">Disulfide bond</keyword>
<feature type="active site" evidence="4">
    <location>
        <position position="121"/>
    </location>
</feature>
<feature type="disulfide bond" evidence="6">
    <location>
        <begin position="99"/>
        <end position="118"/>
    </location>
</feature>
<dbReference type="SMART" id="SM00085">
    <property type="entry name" value="PA2c"/>
    <property type="match status" value="1"/>
</dbReference>
<dbReference type="SUPFAM" id="SSF48619">
    <property type="entry name" value="Phospholipase A2, PLA2"/>
    <property type="match status" value="1"/>
</dbReference>
<dbReference type="AlphaFoldDB" id="A0A8S1EXF6"/>
<feature type="disulfide bond" evidence="6">
    <location>
        <begin position="45"/>
        <end position="61"/>
    </location>
</feature>
<keyword evidence="11" id="KW-1185">Reference proteome</keyword>
<feature type="binding site" evidence="5">
    <location>
        <position position="65"/>
    </location>
    <ligand>
        <name>Ca(2+)</name>
        <dbReference type="ChEBI" id="CHEBI:29108"/>
    </ligand>
</feature>
<dbReference type="PANTHER" id="PTHR11716:SF107">
    <property type="entry name" value="PHOSPHOLIPASE A2"/>
    <property type="match status" value="1"/>
</dbReference>
<evidence type="ECO:0000259" key="9">
    <source>
        <dbReference type="SMART" id="SM00085"/>
    </source>
</evidence>
<proteinExistence type="inferred from homology"/>
<dbReference type="Proteomes" id="UP000494206">
    <property type="component" value="Unassembled WGS sequence"/>
</dbReference>
<evidence type="ECO:0000256" key="1">
    <source>
        <dbReference type="ARBA" id="ARBA00004613"/>
    </source>
</evidence>
<feature type="binding site" evidence="5">
    <location>
        <position position="48"/>
    </location>
    <ligand>
        <name>Ca(2+)</name>
        <dbReference type="ChEBI" id="CHEBI:29108"/>
    </ligand>
</feature>
<feature type="binding site" evidence="5">
    <location>
        <position position="46"/>
    </location>
    <ligand>
        <name>Ca(2+)</name>
        <dbReference type="ChEBI" id="CHEBI:29108"/>
    </ligand>
</feature>
<keyword evidence="5" id="KW-0479">Metal-binding</keyword>
<dbReference type="Gene3D" id="1.20.90.10">
    <property type="entry name" value="Phospholipase A2 domain"/>
    <property type="match status" value="1"/>
</dbReference>
<protein>
    <recommendedName>
        <fullName evidence="8">Phospholipase A2</fullName>
        <ecNumber evidence="8">3.1.1.4</ecNumber>
    </recommendedName>
</protein>
<dbReference type="EC" id="3.1.1.4" evidence="8"/>
<dbReference type="InterPro" id="IPR033113">
    <property type="entry name" value="PLA2_histidine"/>
</dbReference>
<feature type="chain" id="PRO_5035967561" description="Phospholipase A2" evidence="8">
    <location>
        <begin position="19"/>
        <end position="165"/>
    </location>
</feature>
<evidence type="ECO:0000313" key="11">
    <source>
        <dbReference type="Proteomes" id="UP000494206"/>
    </source>
</evidence>
<dbReference type="EMBL" id="CADEPM010000004">
    <property type="protein sequence ID" value="CAB3404747.1"/>
    <property type="molecule type" value="Genomic_DNA"/>
</dbReference>
<feature type="disulfide bond" evidence="6">
    <location>
        <begin position="77"/>
        <end position="113"/>
    </location>
</feature>
<evidence type="ECO:0000256" key="6">
    <source>
        <dbReference type="PIRSR" id="PIRSR601211-3"/>
    </source>
</evidence>
<dbReference type="OrthoDB" id="5862363at2759"/>
<dbReference type="PRINTS" id="PR00389">
    <property type="entry name" value="PHPHLIPASEA2"/>
</dbReference>
<evidence type="ECO:0000256" key="2">
    <source>
        <dbReference type="ARBA" id="ARBA00022525"/>
    </source>
</evidence>
<dbReference type="PROSITE" id="PS00119">
    <property type="entry name" value="PA2_ASP"/>
    <property type="match status" value="1"/>
</dbReference>
<comment type="similarity">
    <text evidence="7">Belongs to the phospholipase A2 family.</text>
</comment>
<feature type="active site" evidence="4">
    <location>
        <position position="64"/>
    </location>
</feature>
<evidence type="ECO:0000256" key="4">
    <source>
        <dbReference type="PIRSR" id="PIRSR601211-1"/>
    </source>
</evidence>
<feature type="disulfide bond" evidence="6">
    <location>
        <begin position="67"/>
        <end position="120"/>
    </location>
</feature>
<feature type="domain" description="Phospholipase A2-like central" evidence="9">
    <location>
        <begin position="19"/>
        <end position="147"/>
    </location>
</feature>
<dbReference type="GO" id="GO:0016042">
    <property type="term" value="P:lipid catabolic process"/>
    <property type="evidence" value="ECO:0007669"/>
    <property type="project" value="InterPro"/>
</dbReference>
<dbReference type="GO" id="GO:0005509">
    <property type="term" value="F:calcium ion binding"/>
    <property type="evidence" value="ECO:0007669"/>
    <property type="project" value="InterPro"/>
</dbReference>
<dbReference type="InterPro" id="IPR001211">
    <property type="entry name" value="PLA2"/>
</dbReference>
<organism evidence="10 11">
    <name type="scientific">Caenorhabditis bovis</name>
    <dbReference type="NCBI Taxonomy" id="2654633"/>
    <lineage>
        <taxon>Eukaryota</taxon>
        <taxon>Metazoa</taxon>
        <taxon>Ecdysozoa</taxon>
        <taxon>Nematoda</taxon>
        <taxon>Chromadorea</taxon>
        <taxon>Rhabditida</taxon>
        <taxon>Rhabditina</taxon>
        <taxon>Rhabditomorpha</taxon>
        <taxon>Rhabditoidea</taxon>
        <taxon>Rhabditidae</taxon>
        <taxon>Peloderinae</taxon>
        <taxon>Caenorhabditis</taxon>
    </lineage>
</organism>
<dbReference type="InterPro" id="IPR033112">
    <property type="entry name" value="PLA2_Asp_AS"/>
</dbReference>
<comment type="catalytic activity">
    <reaction evidence="8">
        <text>a 1,2-diacyl-sn-glycero-3-phosphocholine + H2O = a 1-acyl-sn-glycero-3-phosphocholine + a fatty acid + H(+)</text>
        <dbReference type="Rhea" id="RHEA:15801"/>
        <dbReference type="ChEBI" id="CHEBI:15377"/>
        <dbReference type="ChEBI" id="CHEBI:15378"/>
        <dbReference type="ChEBI" id="CHEBI:28868"/>
        <dbReference type="ChEBI" id="CHEBI:57643"/>
        <dbReference type="ChEBI" id="CHEBI:58168"/>
        <dbReference type="EC" id="3.1.1.4"/>
    </reaction>
</comment>
<keyword evidence="8" id="KW-0378">Hydrolase</keyword>
<evidence type="ECO:0000313" key="10">
    <source>
        <dbReference type="EMBL" id="CAB3404747.1"/>
    </source>
</evidence>
<sequence>MNNRVLLLFAVLFCTTSCLVLEIQFMMQCVAHRNAWIYNGYGCWCGIGGAGPTVDGIDGCCKAHDICYDNLYKKHVCWQAPFEYFPIYTWKCVNNTVECTGLTPFGVQVANECGEQLCECDRILTACWTKYREPNERLKCNHPQSFKEYLHLLAEKRRPFLHRYI</sequence>
<keyword evidence="8" id="KW-0443">Lipid metabolism</keyword>
<feature type="signal peptide" evidence="8">
    <location>
        <begin position="1"/>
        <end position="18"/>
    </location>
</feature>
<evidence type="ECO:0000256" key="3">
    <source>
        <dbReference type="ARBA" id="ARBA00023157"/>
    </source>
</evidence>
<evidence type="ECO:0000256" key="7">
    <source>
        <dbReference type="RuleBase" id="RU003654"/>
    </source>
</evidence>
<dbReference type="GO" id="GO:0006644">
    <property type="term" value="P:phospholipid metabolic process"/>
    <property type="evidence" value="ECO:0007669"/>
    <property type="project" value="InterPro"/>
</dbReference>
<dbReference type="InterPro" id="IPR016090">
    <property type="entry name" value="PLA2-like_dom"/>
</dbReference>
<dbReference type="PANTHER" id="PTHR11716">
    <property type="entry name" value="PHOSPHOLIPASE A2 FAMILY MEMBER"/>
    <property type="match status" value="1"/>
</dbReference>
<dbReference type="Pfam" id="PF00068">
    <property type="entry name" value="Phospholip_A2_1"/>
    <property type="match status" value="1"/>
</dbReference>